<keyword evidence="1" id="KW-0472">Membrane</keyword>
<feature type="transmembrane region" description="Helical" evidence="1">
    <location>
        <begin position="27"/>
        <end position="49"/>
    </location>
</feature>
<feature type="transmembrane region" description="Helical" evidence="1">
    <location>
        <begin position="61"/>
        <end position="79"/>
    </location>
</feature>
<proteinExistence type="predicted"/>
<feature type="transmembrane region" description="Helical" evidence="1">
    <location>
        <begin position="144"/>
        <end position="164"/>
    </location>
</feature>
<keyword evidence="1" id="KW-1133">Transmembrane helix</keyword>
<evidence type="ECO:0000313" key="3">
    <source>
        <dbReference type="Proteomes" id="UP001362999"/>
    </source>
</evidence>
<keyword evidence="3" id="KW-1185">Reference proteome</keyword>
<keyword evidence="1" id="KW-0812">Transmembrane</keyword>
<dbReference type="EMBL" id="JAWWNJ010000005">
    <property type="protein sequence ID" value="KAK7055477.1"/>
    <property type="molecule type" value="Genomic_DNA"/>
</dbReference>
<evidence type="ECO:0000313" key="2">
    <source>
        <dbReference type="EMBL" id="KAK7055477.1"/>
    </source>
</evidence>
<feature type="transmembrane region" description="Helical" evidence="1">
    <location>
        <begin position="113"/>
        <end position="132"/>
    </location>
</feature>
<evidence type="ECO:0008006" key="4">
    <source>
        <dbReference type="Google" id="ProtNLM"/>
    </source>
</evidence>
<comment type="caution">
    <text evidence="2">The sequence shown here is derived from an EMBL/GenBank/DDBJ whole genome shotgun (WGS) entry which is preliminary data.</text>
</comment>
<protein>
    <recommendedName>
        <fullName evidence="4">Gustatory receptor</fullName>
    </recommendedName>
</protein>
<name>A0AAW0DWE1_9AGAR</name>
<evidence type="ECO:0000256" key="1">
    <source>
        <dbReference type="SAM" id="Phobius"/>
    </source>
</evidence>
<sequence>MALASRTHFAAFPITEAQFTDNYVETLAYGIYLVTFCFCARTLFWISTANGGERLRRRGEIRWFIVSVFWFIFVVNTFMDVTGLVHNLKAFVFYRGAGCAQAELTDIHEWINIARSSAGTANILVGDFVLIFRCYIVFGRRWQVIIPSFVLYLAGLAMTIKLVHVEITTSNAAITLSSDITRPWWCAFFAITAAQNVLTTSLLIWRIWRVERQSMLYRAAPSELGTASVTPHSRLRRVIRVVAESGLAYSTLMFMTFVASLCGSDALYALGNATLQATGISFDLIIIRSTPSRDEQFTSFEHGTAYRAPLEFARSKNRSTAVDIVTINVTIPENSYR</sequence>
<accession>A0AAW0DWE1</accession>
<feature type="transmembrane region" description="Helical" evidence="1">
    <location>
        <begin position="241"/>
        <end position="261"/>
    </location>
</feature>
<gene>
    <name evidence="2" type="ORF">R3P38DRAFT_2847272</name>
</gene>
<dbReference type="Proteomes" id="UP001362999">
    <property type="component" value="Unassembled WGS sequence"/>
</dbReference>
<organism evidence="2 3">
    <name type="scientific">Favolaschia claudopus</name>
    <dbReference type="NCBI Taxonomy" id="2862362"/>
    <lineage>
        <taxon>Eukaryota</taxon>
        <taxon>Fungi</taxon>
        <taxon>Dikarya</taxon>
        <taxon>Basidiomycota</taxon>
        <taxon>Agaricomycotina</taxon>
        <taxon>Agaricomycetes</taxon>
        <taxon>Agaricomycetidae</taxon>
        <taxon>Agaricales</taxon>
        <taxon>Marasmiineae</taxon>
        <taxon>Mycenaceae</taxon>
        <taxon>Favolaschia</taxon>
    </lineage>
</organism>
<dbReference type="AlphaFoldDB" id="A0AAW0DWE1"/>
<feature type="transmembrane region" description="Helical" evidence="1">
    <location>
        <begin position="184"/>
        <end position="208"/>
    </location>
</feature>
<reference evidence="2 3" key="1">
    <citation type="journal article" date="2024" name="J Genomics">
        <title>Draft genome sequencing and assembly of Favolaschia claudopus CIRM-BRFM 2984 isolated from oak limbs.</title>
        <authorList>
            <person name="Navarro D."/>
            <person name="Drula E."/>
            <person name="Chaduli D."/>
            <person name="Cazenave R."/>
            <person name="Ahrendt S."/>
            <person name="Wang J."/>
            <person name="Lipzen A."/>
            <person name="Daum C."/>
            <person name="Barry K."/>
            <person name="Grigoriev I.V."/>
            <person name="Favel A."/>
            <person name="Rosso M.N."/>
            <person name="Martin F."/>
        </authorList>
    </citation>
    <scope>NUCLEOTIDE SEQUENCE [LARGE SCALE GENOMIC DNA]</scope>
    <source>
        <strain evidence="2 3">CIRM-BRFM 2984</strain>
    </source>
</reference>